<sequence>MPTHKPDGLPSVAIVVFDRFSPFHISVPAMIFGNTEIHDKPMFNMKIIAGEEGEITSDIGMEIRPEGNLKELINFDYIILPYWHGVDRAPSQQLVDSLTSAHKKGATLIGLCLGGYVLAYSGLLDHKSAAMHWKLENDFTTRFPTIKVDHNALYVEEDRLITSAGIAANIDCSLHVFRQCYGSKEANQLARRMVVSPHREGGQAQFIERPIPINTADSRVNELLDTIRKDLTRAYSLDELAEMVMMTRRTFTRKFNKATGMSVGEWLSAERLHQAQELLEETDLSVEAVSDKVGFSSVIVFRDKFKKRFQVTPKEWRKTFRY</sequence>
<dbReference type="CDD" id="cd03137">
    <property type="entry name" value="GATase1_AraC_1"/>
    <property type="match status" value="1"/>
</dbReference>
<dbReference type="GO" id="GO:0043565">
    <property type="term" value="F:sequence-specific DNA binding"/>
    <property type="evidence" value="ECO:0007669"/>
    <property type="project" value="InterPro"/>
</dbReference>
<dbReference type="SUPFAM" id="SSF52317">
    <property type="entry name" value="Class I glutamine amidotransferase-like"/>
    <property type="match status" value="1"/>
</dbReference>
<dbReference type="PROSITE" id="PS00041">
    <property type="entry name" value="HTH_ARAC_FAMILY_1"/>
    <property type="match status" value="1"/>
</dbReference>
<evidence type="ECO:0000259" key="4">
    <source>
        <dbReference type="PROSITE" id="PS01124"/>
    </source>
</evidence>
<evidence type="ECO:0000313" key="6">
    <source>
        <dbReference type="Proteomes" id="UP000576645"/>
    </source>
</evidence>
<reference evidence="5 6" key="1">
    <citation type="submission" date="2019-09" db="EMBL/GenBank/DDBJ databases">
        <title>Draft genome sequencing and comparative genomics of hatchery-associated Vibrios.</title>
        <authorList>
            <person name="Kehlet-Delgado H."/>
            <person name="Mueller R.S."/>
        </authorList>
    </citation>
    <scope>NUCLEOTIDE SEQUENCE [LARGE SCALE GENOMIC DNA]</scope>
    <source>
        <strain evidence="5 6">09-121-3</strain>
    </source>
</reference>
<dbReference type="PANTHER" id="PTHR43130:SF3">
    <property type="entry name" value="HTH-TYPE TRANSCRIPTIONAL REGULATOR RV1931C"/>
    <property type="match status" value="1"/>
</dbReference>
<evidence type="ECO:0000256" key="2">
    <source>
        <dbReference type="ARBA" id="ARBA00023125"/>
    </source>
</evidence>
<dbReference type="SUPFAM" id="SSF46689">
    <property type="entry name" value="Homeodomain-like"/>
    <property type="match status" value="2"/>
</dbReference>
<dbReference type="Pfam" id="PF01965">
    <property type="entry name" value="DJ-1_PfpI"/>
    <property type="match status" value="1"/>
</dbReference>
<dbReference type="InterPro" id="IPR018062">
    <property type="entry name" value="HTH_AraC-typ_CS"/>
</dbReference>
<dbReference type="InterPro" id="IPR052158">
    <property type="entry name" value="INH-QAR"/>
</dbReference>
<gene>
    <name evidence="5" type="ORF">F0238_17205</name>
</gene>
<keyword evidence="1" id="KW-0805">Transcription regulation</keyword>
<dbReference type="GO" id="GO:0003700">
    <property type="term" value="F:DNA-binding transcription factor activity"/>
    <property type="evidence" value="ECO:0007669"/>
    <property type="project" value="InterPro"/>
</dbReference>
<feature type="domain" description="HTH araC/xylS-type" evidence="4">
    <location>
        <begin position="221"/>
        <end position="319"/>
    </location>
</feature>
<evidence type="ECO:0000313" key="5">
    <source>
        <dbReference type="EMBL" id="NOJ24470.1"/>
    </source>
</evidence>
<evidence type="ECO:0000256" key="1">
    <source>
        <dbReference type="ARBA" id="ARBA00023015"/>
    </source>
</evidence>
<evidence type="ECO:0000256" key="3">
    <source>
        <dbReference type="ARBA" id="ARBA00023163"/>
    </source>
</evidence>
<dbReference type="Gene3D" id="3.40.50.880">
    <property type="match status" value="1"/>
</dbReference>
<dbReference type="InterPro" id="IPR029062">
    <property type="entry name" value="Class_I_gatase-like"/>
</dbReference>
<protein>
    <submittedName>
        <fullName evidence="5">Helix-turn-helix domain-containing protein</fullName>
    </submittedName>
</protein>
<dbReference type="Pfam" id="PF12833">
    <property type="entry name" value="HTH_18"/>
    <property type="match status" value="1"/>
</dbReference>
<dbReference type="InterPro" id="IPR018060">
    <property type="entry name" value="HTH_AraC"/>
</dbReference>
<organism evidence="5 6">
    <name type="scientific">Vibrio coralliilyticus</name>
    <dbReference type="NCBI Taxonomy" id="190893"/>
    <lineage>
        <taxon>Bacteria</taxon>
        <taxon>Pseudomonadati</taxon>
        <taxon>Pseudomonadota</taxon>
        <taxon>Gammaproteobacteria</taxon>
        <taxon>Vibrionales</taxon>
        <taxon>Vibrionaceae</taxon>
        <taxon>Vibrio</taxon>
    </lineage>
</organism>
<dbReference type="PANTHER" id="PTHR43130">
    <property type="entry name" value="ARAC-FAMILY TRANSCRIPTIONAL REGULATOR"/>
    <property type="match status" value="1"/>
</dbReference>
<comment type="caution">
    <text evidence="5">The sequence shown here is derived from an EMBL/GenBank/DDBJ whole genome shotgun (WGS) entry which is preliminary data.</text>
</comment>
<keyword evidence="2" id="KW-0238">DNA-binding</keyword>
<dbReference type="EMBL" id="VTXP01000009">
    <property type="protein sequence ID" value="NOJ24470.1"/>
    <property type="molecule type" value="Genomic_DNA"/>
</dbReference>
<dbReference type="AlphaFoldDB" id="A0AAP6ZM38"/>
<keyword evidence="3" id="KW-0804">Transcription</keyword>
<accession>A0AAP6ZM38</accession>
<dbReference type="RefSeq" id="WP_065740601.1">
    <property type="nucleotide sequence ID" value="NZ_CP016556.1"/>
</dbReference>
<dbReference type="InterPro" id="IPR002818">
    <property type="entry name" value="DJ-1/PfpI"/>
</dbReference>
<name>A0AAP6ZM38_9VIBR</name>
<dbReference type="InterPro" id="IPR009057">
    <property type="entry name" value="Homeodomain-like_sf"/>
</dbReference>
<dbReference type="Proteomes" id="UP000576645">
    <property type="component" value="Unassembled WGS sequence"/>
</dbReference>
<proteinExistence type="predicted"/>
<dbReference type="PROSITE" id="PS01124">
    <property type="entry name" value="HTH_ARAC_FAMILY_2"/>
    <property type="match status" value="1"/>
</dbReference>
<dbReference type="Gene3D" id="1.10.10.60">
    <property type="entry name" value="Homeodomain-like"/>
    <property type="match status" value="2"/>
</dbReference>
<dbReference type="SMART" id="SM00342">
    <property type="entry name" value="HTH_ARAC"/>
    <property type="match status" value="1"/>
</dbReference>